<sequence>MFLKIFTTFIIILIYKISISYTYRTIIVPQGLYISVFGNVTWNDEDINSVKAALNNTKHPEKSDVRDVTKNKEFFLSLYAGGSDYDIGK</sequence>
<accession>A0A0N5BMW3</accession>
<keyword evidence="1" id="KW-0812">Transmembrane</keyword>
<keyword evidence="1" id="KW-0472">Membrane</keyword>
<evidence type="ECO:0000313" key="2">
    <source>
        <dbReference type="Proteomes" id="UP000046392"/>
    </source>
</evidence>
<reference evidence="3" key="1">
    <citation type="submission" date="2017-02" db="UniProtKB">
        <authorList>
            <consortium name="WormBaseParasite"/>
        </authorList>
    </citation>
    <scope>IDENTIFICATION</scope>
</reference>
<organism evidence="2 3">
    <name type="scientific">Strongyloides papillosus</name>
    <name type="common">Intestinal threadworm</name>
    <dbReference type="NCBI Taxonomy" id="174720"/>
    <lineage>
        <taxon>Eukaryota</taxon>
        <taxon>Metazoa</taxon>
        <taxon>Ecdysozoa</taxon>
        <taxon>Nematoda</taxon>
        <taxon>Chromadorea</taxon>
        <taxon>Rhabditida</taxon>
        <taxon>Tylenchina</taxon>
        <taxon>Panagrolaimomorpha</taxon>
        <taxon>Strongyloidoidea</taxon>
        <taxon>Strongyloididae</taxon>
        <taxon>Strongyloides</taxon>
    </lineage>
</organism>
<dbReference type="Proteomes" id="UP000046392">
    <property type="component" value="Unplaced"/>
</dbReference>
<protein>
    <submittedName>
        <fullName evidence="3">SLBB domain-containing protein</fullName>
    </submittedName>
</protein>
<evidence type="ECO:0000313" key="3">
    <source>
        <dbReference type="WBParaSite" id="SPAL_0000724600.1"/>
    </source>
</evidence>
<dbReference type="WBParaSite" id="SPAL_0000724600.1">
    <property type="protein sequence ID" value="SPAL_0000724600.1"/>
    <property type="gene ID" value="SPAL_0000724600"/>
</dbReference>
<feature type="transmembrane region" description="Helical" evidence="1">
    <location>
        <begin position="6"/>
        <end position="23"/>
    </location>
</feature>
<proteinExistence type="predicted"/>
<keyword evidence="2" id="KW-1185">Reference proteome</keyword>
<name>A0A0N5BMW3_STREA</name>
<keyword evidence="1" id="KW-1133">Transmembrane helix</keyword>
<evidence type="ECO:0000256" key="1">
    <source>
        <dbReference type="SAM" id="Phobius"/>
    </source>
</evidence>
<dbReference type="AlphaFoldDB" id="A0A0N5BMW3"/>